<sequence length="30" mass="3300">MEADAITSATYSSDTIRKAIENALRQGEQE</sequence>
<evidence type="ECO:0000313" key="2">
    <source>
        <dbReference type="EMBL" id="MCG4745278.1"/>
    </source>
</evidence>
<dbReference type="Gene3D" id="3.90.1010.20">
    <property type="match status" value="1"/>
</dbReference>
<gene>
    <name evidence="2" type="ORF">L0N08_07645</name>
</gene>
<dbReference type="InterPro" id="IPR007329">
    <property type="entry name" value="FMN-bd"/>
</dbReference>
<evidence type="ECO:0000313" key="3">
    <source>
        <dbReference type="Proteomes" id="UP001299608"/>
    </source>
</evidence>
<dbReference type="AlphaFoldDB" id="A0AAW5BPL8"/>
<comment type="caution">
    <text evidence="2">The sequence shown here is derived from an EMBL/GenBank/DDBJ whole genome shotgun (WGS) entry which is preliminary data.</text>
</comment>
<evidence type="ECO:0000259" key="1">
    <source>
        <dbReference type="Pfam" id="PF04205"/>
    </source>
</evidence>
<proteinExistence type="predicted"/>
<protein>
    <submittedName>
        <fullName evidence="2">FMN-binding protein</fullName>
    </submittedName>
</protein>
<dbReference type="EMBL" id="JAKNGE010000007">
    <property type="protein sequence ID" value="MCG4745278.1"/>
    <property type="molecule type" value="Genomic_DNA"/>
</dbReference>
<dbReference type="GO" id="GO:0016020">
    <property type="term" value="C:membrane"/>
    <property type="evidence" value="ECO:0007669"/>
    <property type="project" value="InterPro"/>
</dbReference>
<accession>A0AAW5BPL8</accession>
<reference evidence="2" key="1">
    <citation type="submission" date="2022-01" db="EMBL/GenBank/DDBJ databases">
        <title>Collection of gut derived symbiotic bacterial strains cultured from healthy donors.</title>
        <authorList>
            <person name="Lin H."/>
            <person name="Kohout C."/>
            <person name="Waligurski E."/>
            <person name="Pamer E.G."/>
        </authorList>
    </citation>
    <scope>NUCLEOTIDE SEQUENCE</scope>
    <source>
        <strain evidence="2">DFI.6.55</strain>
    </source>
</reference>
<dbReference type="Pfam" id="PF04205">
    <property type="entry name" value="FMN_bind"/>
    <property type="match status" value="1"/>
</dbReference>
<dbReference type="GO" id="GO:0010181">
    <property type="term" value="F:FMN binding"/>
    <property type="evidence" value="ECO:0007669"/>
    <property type="project" value="InterPro"/>
</dbReference>
<organism evidence="2 3">
    <name type="scientific">Enterocloster aldenensis</name>
    <dbReference type="NCBI Taxonomy" id="358742"/>
    <lineage>
        <taxon>Bacteria</taxon>
        <taxon>Bacillati</taxon>
        <taxon>Bacillota</taxon>
        <taxon>Clostridia</taxon>
        <taxon>Lachnospirales</taxon>
        <taxon>Lachnospiraceae</taxon>
        <taxon>Enterocloster</taxon>
    </lineage>
</organism>
<name>A0AAW5BPL8_9FIRM</name>
<feature type="domain" description="FMN-binding" evidence="1">
    <location>
        <begin position="3"/>
        <end position="24"/>
    </location>
</feature>
<dbReference type="Proteomes" id="UP001299608">
    <property type="component" value="Unassembled WGS sequence"/>
</dbReference>